<name>A0A841Q797_9BACI</name>
<evidence type="ECO:0000256" key="1">
    <source>
        <dbReference type="SAM" id="Phobius"/>
    </source>
</evidence>
<evidence type="ECO:0008006" key="4">
    <source>
        <dbReference type="Google" id="ProtNLM"/>
    </source>
</evidence>
<accession>A0A841Q797</accession>
<organism evidence="2 3">
    <name type="scientific">Salirhabdus euzebyi</name>
    <dbReference type="NCBI Taxonomy" id="394506"/>
    <lineage>
        <taxon>Bacteria</taxon>
        <taxon>Bacillati</taxon>
        <taxon>Bacillota</taxon>
        <taxon>Bacilli</taxon>
        <taxon>Bacillales</taxon>
        <taxon>Bacillaceae</taxon>
        <taxon>Salirhabdus</taxon>
    </lineage>
</organism>
<keyword evidence="3" id="KW-1185">Reference proteome</keyword>
<feature type="transmembrane region" description="Helical" evidence="1">
    <location>
        <begin position="6"/>
        <end position="25"/>
    </location>
</feature>
<gene>
    <name evidence="2" type="ORF">HNQ94_002753</name>
</gene>
<dbReference type="Proteomes" id="UP000581688">
    <property type="component" value="Unassembled WGS sequence"/>
</dbReference>
<dbReference type="Gene3D" id="3.30.1490.480">
    <property type="entry name" value="Endolytic murein transglycosylase"/>
    <property type="match status" value="1"/>
</dbReference>
<dbReference type="EMBL" id="JACHGH010000008">
    <property type="protein sequence ID" value="MBB6454278.1"/>
    <property type="molecule type" value="Genomic_DNA"/>
</dbReference>
<keyword evidence="1" id="KW-1133">Transmembrane helix</keyword>
<keyword evidence="1" id="KW-0812">Transmembrane</keyword>
<reference evidence="2 3" key="1">
    <citation type="submission" date="2020-08" db="EMBL/GenBank/DDBJ databases">
        <title>Genomic Encyclopedia of Type Strains, Phase IV (KMG-IV): sequencing the most valuable type-strain genomes for metagenomic binning, comparative biology and taxonomic classification.</title>
        <authorList>
            <person name="Goeker M."/>
        </authorList>
    </citation>
    <scope>NUCLEOTIDE SEQUENCE [LARGE SCALE GENOMIC DNA]</scope>
    <source>
        <strain evidence="2 3">DSM 19612</strain>
    </source>
</reference>
<sequence length="156" mass="17994">MKIVLRSFSIGLLTATILFGFTYYIEETERKKESSVEEENPLSIETASTFLQQEGFVVLTQDEWLSATEENEEQIVQEEPEEELSQEEEEAYILLIEPGMVIHEISTALYENGLIDDQVAFGKFLETNEYSTKIQIGEFELRKNMTHEEIAEVITK</sequence>
<keyword evidence="1" id="KW-0472">Membrane</keyword>
<protein>
    <recommendedName>
        <fullName evidence="4">YceG-like family protein</fullName>
    </recommendedName>
</protein>
<proteinExistence type="predicted"/>
<dbReference type="RefSeq" id="WP_174494658.1">
    <property type="nucleotide sequence ID" value="NZ_CADDWK010000001.1"/>
</dbReference>
<evidence type="ECO:0000313" key="3">
    <source>
        <dbReference type="Proteomes" id="UP000581688"/>
    </source>
</evidence>
<comment type="caution">
    <text evidence="2">The sequence shown here is derived from an EMBL/GenBank/DDBJ whole genome shotgun (WGS) entry which is preliminary data.</text>
</comment>
<dbReference type="AlphaFoldDB" id="A0A841Q797"/>
<evidence type="ECO:0000313" key="2">
    <source>
        <dbReference type="EMBL" id="MBB6454278.1"/>
    </source>
</evidence>